<gene>
    <name evidence="1" type="ORF">FXF03_02230</name>
</gene>
<comment type="caution">
    <text evidence="1">The sequence shown here is derived from an EMBL/GenBank/DDBJ whole genome shotgun (WGS) entry which is preliminary data.</text>
</comment>
<dbReference type="EMBL" id="VSIJ01000005">
    <property type="protein sequence ID" value="TXX67419.1"/>
    <property type="molecule type" value="Genomic_DNA"/>
</dbReference>
<name>A0ABD7SRM0_VIBCL</name>
<reference evidence="1 2" key="1">
    <citation type="submission" date="2019-06" db="EMBL/GenBank/DDBJ databases">
        <title>Vibrio cholerae phylogeny based on whole-genome sequencing reveals genetic diversity and population strucutre.</title>
        <authorList>
            <person name="Zhiqiu Y."/>
            <person name="Bin L."/>
            <person name="Lingyan J."/>
        </authorList>
    </citation>
    <scope>NUCLEOTIDE SEQUENCE [LARGE SCALE GENOMIC DNA]</scope>
    <source>
        <strain evidence="1 2">N2814</strain>
    </source>
</reference>
<sequence>MENIHENILLQNKDRRFENAIRGCCEWWVFRDTFLASCRIMHVPLLCVNRLEMRRHWRSGWTGRESADWFRIQLVKEIY</sequence>
<dbReference type="AlphaFoldDB" id="A0ABD7SRM0"/>
<protein>
    <submittedName>
        <fullName evidence="1">Uncharacterized protein</fullName>
    </submittedName>
</protein>
<accession>A0ABD7SRM0</accession>
<dbReference type="Proteomes" id="UP000323819">
    <property type="component" value="Unassembled WGS sequence"/>
</dbReference>
<evidence type="ECO:0000313" key="1">
    <source>
        <dbReference type="EMBL" id="TXX67419.1"/>
    </source>
</evidence>
<organism evidence="1 2">
    <name type="scientific">Vibrio cholerae</name>
    <dbReference type="NCBI Taxonomy" id="666"/>
    <lineage>
        <taxon>Bacteria</taxon>
        <taxon>Pseudomonadati</taxon>
        <taxon>Pseudomonadota</taxon>
        <taxon>Gammaproteobacteria</taxon>
        <taxon>Vibrionales</taxon>
        <taxon>Vibrionaceae</taxon>
        <taxon>Vibrio</taxon>
    </lineage>
</organism>
<proteinExistence type="predicted"/>
<evidence type="ECO:0000313" key="2">
    <source>
        <dbReference type="Proteomes" id="UP000323819"/>
    </source>
</evidence>